<dbReference type="AlphaFoldDB" id="A0A0B7ME31"/>
<name>A0A0B7ME31_9FIRM</name>
<accession>A0A0B7ME31</accession>
<dbReference type="OrthoDB" id="9847150at2"/>
<proteinExistence type="predicted"/>
<feature type="transmembrane region" description="Helical" evidence="1">
    <location>
        <begin position="21"/>
        <end position="41"/>
    </location>
</feature>
<reference evidence="3" key="1">
    <citation type="submission" date="2015-01" db="EMBL/GenBank/DDBJ databases">
        <authorList>
            <person name="Manzoor Shahid"/>
            <person name="Zubair Saima"/>
        </authorList>
    </citation>
    <scope>NUCLEOTIDE SEQUENCE [LARGE SCALE GENOMIC DNA]</scope>
    <source>
        <strain evidence="3">Sp3</strain>
    </source>
</reference>
<sequence length="312" mass="35493">MFQDVLRIIKAEYMRVRHRMFFYIVPLTALLFVILPILRAYHFAITLHTRSWVGYPGSLPPPGLGEDLSTLLYWFKWGNLPTASGAGLLAGLGIVLFLYVGAVWFGDDLSCGAIKQSAILRVKFRHITWGKVLALMLYTAGTIIFVVAGAVLMTVFLPEVPGRELRSFLHLTLWRNLFLYIAMAFLWTFFAAAITVMTRSMPTSMAASTLWVMAERELLENGQSGWQLFMAKVTPWSTCQSLLASVYDRFSWMENAPNWITWVTTPPYTKTLENGDMTPYLLSFSLLLILLLVYLLAALMVVVRGYYWRGKE</sequence>
<evidence type="ECO:0000313" key="3">
    <source>
        <dbReference type="Proteomes" id="UP000046155"/>
    </source>
</evidence>
<feature type="transmembrane region" description="Helical" evidence="1">
    <location>
        <begin position="132"/>
        <end position="157"/>
    </location>
</feature>
<organism evidence="2 3">
    <name type="scientific">Syntrophaceticus schinkii</name>
    <dbReference type="NCBI Taxonomy" id="499207"/>
    <lineage>
        <taxon>Bacteria</taxon>
        <taxon>Bacillati</taxon>
        <taxon>Bacillota</taxon>
        <taxon>Clostridia</taxon>
        <taxon>Thermoanaerobacterales</taxon>
        <taxon>Thermoanaerobacterales Family III. Incertae Sedis</taxon>
        <taxon>Syntrophaceticus</taxon>
    </lineage>
</organism>
<gene>
    <name evidence="2" type="ORF">SSCH_1700004</name>
</gene>
<keyword evidence="1" id="KW-1133">Transmembrane helix</keyword>
<protein>
    <submittedName>
        <fullName evidence="2">Uncharacterized protein</fullName>
    </submittedName>
</protein>
<feature type="transmembrane region" description="Helical" evidence="1">
    <location>
        <begin position="83"/>
        <end position="105"/>
    </location>
</feature>
<keyword evidence="1" id="KW-0812">Transmembrane</keyword>
<keyword evidence="3" id="KW-1185">Reference proteome</keyword>
<evidence type="ECO:0000256" key="1">
    <source>
        <dbReference type="SAM" id="Phobius"/>
    </source>
</evidence>
<feature type="transmembrane region" description="Helical" evidence="1">
    <location>
        <begin position="280"/>
        <end position="307"/>
    </location>
</feature>
<feature type="transmembrane region" description="Helical" evidence="1">
    <location>
        <begin position="177"/>
        <end position="197"/>
    </location>
</feature>
<dbReference type="RefSeq" id="WP_044664510.1">
    <property type="nucleotide sequence ID" value="NZ_CDRZ01000080.1"/>
</dbReference>
<keyword evidence="1" id="KW-0472">Membrane</keyword>
<dbReference type="EMBL" id="CDRZ01000080">
    <property type="protein sequence ID" value="CEO88315.1"/>
    <property type="molecule type" value="Genomic_DNA"/>
</dbReference>
<dbReference type="Proteomes" id="UP000046155">
    <property type="component" value="Unassembled WGS sequence"/>
</dbReference>
<evidence type="ECO:0000313" key="2">
    <source>
        <dbReference type="EMBL" id="CEO88315.1"/>
    </source>
</evidence>